<feature type="transmembrane region" description="Helical" evidence="1">
    <location>
        <begin position="296"/>
        <end position="315"/>
    </location>
</feature>
<feature type="domain" description="DUF2157" evidence="2">
    <location>
        <begin position="11"/>
        <end position="152"/>
    </location>
</feature>
<dbReference type="AlphaFoldDB" id="A0A1H7SL20"/>
<keyword evidence="1" id="KW-0812">Transmembrane</keyword>
<feature type="transmembrane region" description="Helical" evidence="1">
    <location>
        <begin position="41"/>
        <end position="62"/>
    </location>
</feature>
<evidence type="ECO:0000256" key="1">
    <source>
        <dbReference type="SAM" id="Phobius"/>
    </source>
</evidence>
<feature type="transmembrane region" description="Helical" evidence="1">
    <location>
        <begin position="129"/>
        <end position="147"/>
    </location>
</feature>
<dbReference type="InterPro" id="IPR018677">
    <property type="entry name" value="DUF2157"/>
</dbReference>
<keyword evidence="1" id="KW-1133">Transmembrane helix</keyword>
<gene>
    <name evidence="3" type="ORF">SAMN04487910_3180</name>
</gene>
<feature type="transmembrane region" description="Helical" evidence="1">
    <location>
        <begin position="74"/>
        <end position="93"/>
    </location>
</feature>
<name>A0A1H7SL20_AQUAM</name>
<evidence type="ECO:0000313" key="3">
    <source>
        <dbReference type="EMBL" id="SEL72414.1"/>
    </source>
</evidence>
<dbReference type="RefSeq" id="WP_091410249.1">
    <property type="nucleotide sequence ID" value="NZ_FOAB01000005.1"/>
</dbReference>
<evidence type="ECO:0000313" key="4">
    <source>
        <dbReference type="Proteomes" id="UP000198521"/>
    </source>
</evidence>
<feature type="transmembrane region" description="Helical" evidence="1">
    <location>
        <begin position="206"/>
        <end position="224"/>
    </location>
</feature>
<sequence>MSSKFNKELKELVSDQVISSEIADKISRYYGQKEGTKPNKLFTIFGIFGALLIGAGIILMLAHNWDDFSRLTKTILAFVPLVIGQSIVGFSILKNKSRTWKEASGTFLFFAVGASISLVSQIYNISGDLGSFLKTWTILCLPLIYLLRSHAVTLLVILSGTYYVAEVGIWSYRNYSIPWWYFIFMLGIIPHYWLKIKNNISSNATTIFNWIIPLSITIGLGAFIRGNEELGFVMYMTLFGIFYNIGRLSIFKELRTLRNGFLIIGSLGTIILLMIFTFKWTWKEMYNITMYQAQEFYVSLLLVSIAIFTLGYIVVKKGVRSINLFQISFLIFWGLFFLLSGAEVIPVILTNILVFTLGITAIKIGTDKFNFGILNYGLLIVSILIICRFFDTDMSFIIKGLLFVIVGAGFFLTNYMMLKKQQKKSNL</sequence>
<organism evidence="3 4">
    <name type="scientific">Aquimarina amphilecti</name>
    <dbReference type="NCBI Taxonomy" id="1038014"/>
    <lineage>
        <taxon>Bacteria</taxon>
        <taxon>Pseudomonadati</taxon>
        <taxon>Bacteroidota</taxon>
        <taxon>Flavobacteriia</taxon>
        <taxon>Flavobacteriales</taxon>
        <taxon>Flavobacteriaceae</taxon>
        <taxon>Aquimarina</taxon>
    </lineage>
</organism>
<feature type="transmembrane region" description="Helical" evidence="1">
    <location>
        <begin position="257"/>
        <end position="276"/>
    </location>
</feature>
<protein>
    <submittedName>
        <fullName evidence="3">Predicted membrane protein</fullName>
    </submittedName>
</protein>
<dbReference type="OrthoDB" id="642680at2"/>
<dbReference type="Pfam" id="PF09925">
    <property type="entry name" value="DUF2157"/>
    <property type="match status" value="1"/>
</dbReference>
<evidence type="ECO:0000259" key="2">
    <source>
        <dbReference type="Pfam" id="PF09925"/>
    </source>
</evidence>
<feature type="transmembrane region" description="Helical" evidence="1">
    <location>
        <begin position="322"/>
        <end position="339"/>
    </location>
</feature>
<feature type="transmembrane region" description="Helical" evidence="1">
    <location>
        <begin position="105"/>
        <end position="123"/>
    </location>
</feature>
<feature type="transmembrane region" description="Helical" evidence="1">
    <location>
        <begin position="396"/>
        <end position="418"/>
    </location>
</feature>
<keyword evidence="4" id="KW-1185">Reference proteome</keyword>
<feature type="transmembrane region" description="Helical" evidence="1">
    <location>
        <begin position="154"/>
        <end position="172"/>
    </location>
</feature>
<feature type="transmembrane region" description="Helical" evidence="1">
    <location>
        <begin position="178"/>
        <end position="194"/>
    </location>
</feature>
<proteinExistence type="predicted"/>
<feature type="transmembrane region" description="Helical" evidence="1">
    <location>
        <begin position="345"/>
        <end position="362"/>
    </location>
</feature>
<dbReference type="Proteomes" id="UP000198521">
    <property type="component" value="Unassembled WGS sequence"/>
</dbReference>
<reference evidence="3 4" key="1">
    <citation type="submission" date="2016-10" db="EMBL/GenBank/DDBJ databases">
        <authorList>
            <person name="de Groot N.N."/>
        </authorList>
    </citation>
    <scope>NUCLEOTIDE SEQUENCE [LARGE SCALE GENOMIC DNA]</scope>
    <source>
        <strain evidence="3 4">DSM 25232</strain>
    </source>
</reference>
<feature type="transmembrane region" description="Helical" evidence="1">
    <location>
        <begin position="369"/>
        <end position="390"/>
    </location>
</feature>
<keyword evidence="1" id="KW-0472">Membrane</keyword>
<feature type="transmembrane region" description="Helical" evidence="1">
    <location>
        <begin position="230"/>
        <end position="250"/>
    </location>
</feature>
<accession>A0A1H7SL20</accession>
<dbReference type="STRING" id="1038014.SAMN04487910_3180"/>
<dbReference type="EMBL" id="FOAB01000005">
    <property type="protein sequence ID" value="SEL72414.1"/>
    <property type="molecule type" value="Genomic_DNA"/>
</dbReference>